<proteinExistence type="predicted"/>
<keyword evidence="2" id="KW-1185">Reference proteome</keyword>
<accession>A0ABX1GD33</accession>
<gene>
    <name evidence="1" type="ORF">HCU74_06600</name>
</gene>
<sequence length="122" mass="13490">MRRSQQGLGMLSLLVVLGMASVILTMAVKLVPLYMDNWSLKSVLESVVADQTGVNATPGSVRTTLSRYMQTNRIDAISPAKMLIKSESNGVSIDASYEKRVTLFFNIDAVVKFDDMVYKVPR</sequence>
<comment type="caution">
    <text evidence="1">The sequence shown here is derived from an EMBL/GenBank/DDBJ whole genome shotgun (WGS) entry which is preliminary data.</text>
</comment>
<dbReference type="EMBL" id="JAAWWK010000002">
    <property type="protein sequence ID" value="NKI17090.1"/>
    <property type="molecule type" value="Genomic_DNA"/>
</dbReference>
<dbReference type="RefSeq" id="WP_168449619.1">
    <property type="nucleotide sequence ID" value="NZ_JAAWWK010000002.1"/>
</dbReference>
<evidence type="ECO:0000313" key="1">
    <source>
        <dbReference type="EMBL" id="NKI17090.1"/>
    </source>
</evidence>
<dbReference type="Proteomes" id="UP000765845">
    <property type="component" value="Unassembled WGS sequence"/>
</dbReference>
<dbReference type="Pfam" id="PF16137">
    <property type="entry name" value="DUF4845"/>
    <property type="match status" value="1"/>
</dbReference>
<reference evidence="1 2" key="1">
    <citation type="submission" date="2020-04" db="EMBL/GenBank/DDBJ databases">
        <authorList>
            <person name="Yoon J."/>
        </authorList>
    </citation>
    <scope>NUCLEOTIDE SEQUENCE [LARGE SCALE GENOMIC DNA]</scope>
    <source>
        <strain evidence="1 2">KMU-166</strain>
    </source>
</reference>
<name>A0ABX1GD33_9GAMM</name>
<evidence type="ECO:0000313" key="2">
    <source>
        <dbReference type="Proteomes" id="UP000765845"/>
    </source>
</evidence>
<organism evidence="1 2">
    <name type="scientific">Spongiibacter thalassae</name>
    <dbReference type="NCBI Taxonomy" id="2721624"/>
    <lineage>
        <taxon>Bacteria</taxon>
        <taxon>Pseudomonadati</taxon>
        <taxon>Pseudomonadota</taxon>
        <taxon>Gammaproteobacteria</taxon>
        <taxon>Cellvibrionales</taxon>
        <taxon>Spongiibacteraceae</taxon>
        <taxon>Spongiibacter</taxon>
    </lineage>
</organism>
<protein>
    <submittedName>
        <fullName evidence="1">DUF4845 domain-containing protein</fullName>
    </submittedName>
</protein>
<dbReference type="InterPro" id="IPR032314">
    <property type="entry name" value="DUF4845"/>
</dbReference>